<protein>
    <recommendedName>
        <fullName evidence="2">Myb-like DNA-binding domain-containing protein</fullName>
    </recommendedName>
</protein>
<dbReference type="AlphaFoldDB" id="A0A0A1SJU3"/>
<feature type="compositionally biased region" description="Basic residues" evidence="1">
    <location>
        <begin position="77"/>
        <end position="87"/>
    </location>
</feature>
<sequence>MATDENKKDFTPAEATLFFSVFKHNKAKAEIEWDKVAEECNFKNASTAKVRFGQIKRKHWGGEPSSTCASIPSSPAKVKKATPRRGAKGKDKTVKPEPDSHGDKLKNKDEDDSDLGLDCKDEALDEAPYSSS</sequence>
<feature type="compositionally biased region" description="Polar residues" evidence="1">
    <location>
        <begin position="64"/>
        <end position="73"/>
    </location>
</feature>
<proteinExistence type="predicted"/>
<dbReference type="EMBL" id="CDHN01000001">
    <property type="protein sequence ID" value="CEJ80478.1"/>
    <property type="molecule type" value="Genomic_DNA"/>
</dbReference>
<feature type="compositionally biased region" description="Basic and acidic residues" evidence="1">
    <location>
        <begin position="88"/>
        <end position="109"/>
    </location>
</feature>
<dbReference type="Pfam" id="PF22980">
    <property type="entry name" value="Myb_DNA-bind_8"/>
    <property type="match status" value="1"/>
</dbReference>
<dbReference type="STRING" id="1531966.A0A0A1SJU3"/>
<name>A0A0A1SJU3_9HYPO</name>
<feature type="region of interest" description="Disordered" evidence="1">
    <location>
        <begin position="59"/>
        <end position="132"/>
    </location>
</feature>
<organism evidence="3 4">
    <name type="scientific">[Torrubiella] hemipterigena</name>
    <dbReference type="NCBI Taxonomy" id="1531966"/>
    <lineage>
        <taxon>Eukaryota</taxon>
        <taxon>Fungi</taxon>
        <taxon>Dikarya</taxon>
        <taxon>Ascomycota</taxon>
        <taxon>Pezizomycotina</taxon>
        <taxon>Sordariomycetes</taxon>
        <taxon>Hypocreomycetidae</taxon>
        <taxon>Hypocreales</taxon>
        <taxon>Clavicipitaceae</taxon>
        <taxon>Clavicipitaceae incertae sedis</taxon>
        <taxon>'Torrubiella' clade</taxon>
    </lineage>
</organism>
<gene>
    <name evidence="3" type="ORF">VHEMI00657</name>
</gene>
<evidence type="ECO:0000256" key="1">
    <source>
        <dbReference type="SAM" id="MobiDB-lite"/>
    </source>
</evidence>
<evidence type="ECO:0000313" key="4">
    <source>
        <dbReference type="Proteomes" id="UP000039046"/>
    </source>
</evidence>
<dbReference type="Proteomes" id="UP000039046">
    <property type="component" value="Unassembled WGS sequence"/>
</dbReference>
<reference evidence="3 4" key="1">
    <citation type="journal article" date="2015" name="Genome Announc.">
        <title>Draft Genome Sequence and Gene Annotation of the Entomopathogenic Fungus Verticillium hemipterigenum.</title>
        <authorList>
            <person name="Horn F."/>
            <person name="Habel A."/>
            <person name="Scharf D.H."/>
            <person name="Dworschak J."/>
            <person name="Brakhage A.A."/>
            <person name="Guthke R."/>
            <person name="Hertweck C."/>
            <person name="Linde J."/>
        </authorList>
    </citation>
    <scope>NUCLEOTIDE SEQUENCE [LARGE SCALE GENOMIC DNA]</scope>
</reference>
<keyword evidence="4" id="KW-1185">Reference proteome</keyword>
<evidence type="ECO:0000313" key="3">
    <source>
        <dbReference type="EMBL" id="CEJ80478.1"/>
    </source>
</evidence>
<accession>A0A0A1SJU3</accession>
<dbReference type="InterPro" id="IPR054505">
    <property type="entry name" value="Myb_DNA-bind_8"/>
</dbReference>
<evidence type="ECO:0000259" key="2">
    <source>
        <dbReference type="Pfam" id="PF22980"/>
    </source>
</evidence>
<feature type="domain" description="Myb-like DNA-binding" evidence="2">
    <location>
        <begin position="15"/>
        <end position="59"/>
    </location>
</feature>
<dbReference type="HOGENOM" id="CLU_142375_0_0_1"/>
<dbReference type="OrthoDB" id="5403747at2759"/>